<dbReference type="EMBL" id="JBHSAJ010000037">
    <property type="protein sequence ID" value="MFC3935683.1"/>
    <property type="molecule type" value="Genomic_DNA"/>
</dbReference>
<sequence length="227" mass="24258">MTSPTQGEHAQTEALRPKFGDLLRNTMASESNPRRDAYFIREVHRSGGGVNPGRWFEMTDGKGETWLSNPQNMVSAAPAQPAAEGAAKVNWWEANGDKYDASISPMQPAPATQQAGWKLVPLEPSVDQEWEGKEASRRVDSMAEACKIYKAMLAAAPQPTPAAQADSVLEDAASAGFFLQLPQRPKPEAPAGTVGLDWDAYSGAQMLAFGRDCSNAAIVATQKPGGA</sequence>
<organism evidence="1 2">
    <name type="scientific">Acidovorax facilis</name>
    <dbReference type="NCBI Taxonomy" id="12917"/>
    <lineage>
        <taxon>Bacteria</taxon>
        <taxon>Pseudomonadati</taxon>
        <taxon>Pseudomonadota</taxon>
        <taxon>Betaproteobacteria</taxon>
        <taxon>Burkholderiales</taxon>
        <taxon>Comamonadaceae</taxon>
        <taxon>Acidovorax</taxon>
    </lineage>
</organism>
<keyword evidence="2" id="KW-1185">Reference proteome</keyword>
<name>A0ABV8DBF1_9BURK</name>
<gene>
    <name evidence="1" type="ORF">ACFOW3_13760</name>
</gene>
<proteinExistence type="predicted"/>
<protein>
    <submittedName>
        <fullName evidence="1">Uncharacterized protein</fullName>
    </submittedName>
</protein>
<evidence type="ECO:0000313" key="1">
    <source>
        <dbReference type="EMBL" id="MFC3935683.1"/>
    </source>
</evidence>
<dbReference type="Proteomes" id="UP001595693">
    <property type="component" value="Unassembled WGS sequence"/>
</dbReference>
<evidence type="ECO:0000313" key="2">
    <source>
        <dbReference type="Proteomes" id="UP001595693"/>
    </source>
</evidence>
<dbReference type="RefSeq" id="WP_377807594.1">
    <property type="nucleotide sequence ID" value="NZ_JBHSAJ010000037.1"/>
</dbReference>
<comment type="caution">
    <text evidence="1">The sequence shown here is derived from an EMBL/GenBank/DDBJ whole genome shotgun (WGS) entry which is preliminary data.</text>
</comment>
<accession>A0ABV8DBF1</accession>
<reference evidence="2" key="1">
    <citation type="journal article" date="2019" name="Int. J. Syst. Evol. Microbiol.">
        <title>The Global Catalogue of Microorganisms (GCM) 10K type strain sequencing project: providing services to taxonomists for standard genome sequencing and annotation.</title>
        <authorList>
            <consortium name="The Broad Institute Genomics Platform"/>
            <consortium name="The Broad Institute Genome Sequencing Center for Infectious Disease"/>
            <person name="Wu L."/>
            <person name="Ma J."/>
        </authorList>
    </citation>
    <scope>NUCLEOTIDE SEQUENCE [LARGE SCALE GENOMIC DNA]</scope>
    <source>
        <strain evidence="2">CCUG 2113</strain>
    </source>
</reference>